<dbReference type="AlphaFoldDB" id="A0A1Q5PL39"/>
<gene>
    <name evidence="1" type="ORF">BM477_06715</name>
</gene>
<reference evidence="2" key="1">
    <citation type="submission" date="2016-11" db="EMBL/GenBank/DDBJ databases">
        <title>Actinomyces gypaetusis sp. nov. isolated from Gypaetus barbatus in Qinghai Tibet Plateau China.</title>
        <authorList>
            <person name="Meng X."/>
        </authorList>
    </citation>
    <scope>NUCLEOTIDE SEQUENCE [LARGE SCALE GENOMIC DNA]</scope>
    <source>
        <strain evidence="2">DSM 15383</strain>
    </source>
</reference>
<name>A0A1Q5PL39_9ACTO</name>
<organism evidence="1 2">
    <name type="scientific">Boudabousia marimammalium</name>
    <dbReference type="NCBI Taxonomy" id="156892"/>
    <lineage>
        <taxon>Bacteria</taxon>
        <taxon>Bacillati</taxon>
        <taxon>Actinomycetota</taxon>
        <taxon>Actinomycetes</taxon>
        <taxon>Actinomycetales</taxon>
        <taxon>Actinomycetaceae</taxon>
        <taxon>Boudabousia</taxon>
    </lineage>
</organism>
<dbReference type="EMBL" id="MPDM01000007">
    <property type="protein sequence ID" value="OKL47355.1"/>
    <property type="molecule type" value="Genomic_DNA"/>
</dbReference>
<protein>
    <submittedName>
        <fullName evidence="1">Uncharacterized protein</fullName>
    </submittedName>
</protein>
<evidence type="ECO:0000313" key="1">
    <source>
        <dbReference type="EMBL" id="OKL47355.1"/>
    </source>
</evidence>
<sequence length="161" mass="18133">MLGYVSEEVDTVRDASVDCLLGALITVVFKTDTGAVQSNHGTTMPGQGTTLGFHTIAKGAEQLRKVLARSGRLMVLRNKAQYQPDCIVDGLDAYRVEWFQLLRLVLSKIRMASNDSQPLDVLPFQFHVTFHPYDHTSKQREYQDHSETPIRARKQVQCKSP</sequence>
<comment type="caution">
    <text evidence="1">The sequence shown here is derived from an EMBL/GenBank/DDBJ whole genome shotgun (WGS) entry which is preliminary data.</text>
</comment>
<evidence type="ECO:0000313" key="2">
    <source>
        <dbReference type="Proteomes" id="UP000186465"/>
    </source>
</evidence>
<keyword evidence="2" id="KW-1185">Reference proteome</keyword>
<proteinExistence type="predicted"/>
<dbReference type="STRING" id="156892.BM477_06715"/>
<dbReference type="Proteomes" id="UP000186465">
    <property type="component" value="Unassembled WGS sequence"/>
</dbReference>
<accession>A0A1Q5PL39</accession>